<dbReference type="Gene3D" id="3.30.70.2390">
    <property type="match status" value="1"/>
</dbReference>
<name>A0ABN1U3K6_9ACTN</name>
<evidence type="ECO:0000313" key="4">
    <source>
        <dbReference type="Proteomes" id="UP001501581"/>
    </source>
</evidence>
<organism evidence="3 4">
    <name type="scientific">Nocardioides dubius</name>
    <dbReference type="NCBI Taxonomy" id="317019"/>
    <lineage>
        <taxon>Bacteria</taxon>
        <taxon>Bacillati</taxon>
        <taxon>Actinomycetota</taxon>
        <taxon>Actinomycetes</taxon>
        <taxon>Propionibacteriales</taxon>
        <taxon>Nocardioidaceae</taxon>
        <taxon>Nocardioides</taxon>
    </lineage>
</organism>
<evidence type="ECO:0000259" key="2">
    <source>
        <dbReference type="Pfam" id="PF13399"/>
    </source>
</evidence>
<dbReference type="InterPro" id="IPR027381">
    <property type="entry name" value="LytR/CpsA/Psr_C"/>
</dbReference>
<protein>
    <recommendedName>
        <fullName evidence="2">LytR/CpsA/Psr regulator C-terminal domain-containing protein</fullName>
    </recommendedName>
</protein>
<evidence type="ECO:0000256" key="1">
    <source>
        <dbReference type="SAM" id="MobiDB-lite"/>
    </source>
</evidence>
<dbReference type="Pfam" id="PF13399">
    <property type="entry name" value="LytR_C"/>
    <property type="match status" value="1"/>
</dbReference>
<accession>A0ABN1U3K6</accession>
<keyword evidence="4" id="KW-1185">Reference proteome</keyword>
<feature type="compositionally biased region" description="Low complexity" evidence="1">
    <location>
        <begin position="50"/>
        <end position="63"/>
    </location>
</feature>
<evidence type="ECO:0000313" key="3">
    <source>
        <dbReference type="EMBL" id="GAA1115234.1"/>
    </source>
</evidence>
<gene>
    <name evidence="3" type="ORF">GCM10009668_42460</name>
</gene>
<comment type="caution">
    <text evidence="3">The sequence shown here is derived from an EMBL/GenBank/DDBJ whole genome shotgun (WGS) entry which is preliminary data.</text>
</comment>
<dbReference type="RefSeq" id="WP_343996945.1">
    <property type="nucleotide sequence ID" value="NZ_BAAALG010000019.1"/>
</dbReference>
<sequence length="168" mass="17798">MRRIAAKPRNEAGVALPSPVVALSVVAVAMAAVAFVVTKDDDNPAAVNVAQEPTSTPTAEPTTTPQPPKKKAKPAVKRGEVYVEVYNNSNIAGLAGRVAGRVDGAGWKVVGSDNWRGSIPASTIYYPERLERAAKLLSKDLGVKRLKPAVAPMRLDRLTVILTPDYAS</sequence>
<feature type="domain" description="LytR/CpsA/Psr regulator C-terminal" evidence="2">
    <location>
        <begin position="81"/>
        <end position="166"/>
    </location>
</feature>
<dbReference type="EMBL" id="BAAALG010000019">
    <property type="protein sequence ID" value="GAA1115234.1"/>
    <property type="molecule type" value="Genomic_DNA"/>
</dbReference>
<feature type="region of interest" description="Disordered" evidence="1">
    <location>
        <begin position="47"/>
        <end position="75"/>
    </location>
</feature>
<dbReference type="Proteomes" id="UP001501581">
    <property type="component" value="Unassembled WGS sequence"/>
</dbReference>
<proteinExistence type="predicted"/>
<reference evidence="3 4" key="1">
    <citation type="journal article" date="2019" name="Int. J. Syst. Evol. Microbiol.">
        <title>The Global Catalogue of Microorganisms (GCM) 10K type strain sequencing project: providing services to taxonomists for standard genome sequencing and annotation.</title>
        <authorList>
            <consortium name="The Broad Institute Genomics Platform"/>
            <consortium name="The Broad Institute Genome Sequencing Center for Infectious Disease"/>
            <person name="Wu L."/>
            <person name="Ma J."/>
        </authorList>
    </citation>
    <scope>NUCLEOTIDE SEQUENCE [LARGE SCALE GENOMIC DNA]</scope>
    <source>
        <strain evidence="3 4">JCM 13008</strain>
    </source>
</reference>